<dbReference type="InterPro" id="IPR050794">
    <property type="entry name" value="CPA2_transporter"/>
</dbReference>
<keyword evidence="3 8" id="KW-0812">Transmembrane</keyword>
<dbReference type="InterPro" id="IPR038770">
    <property type="entry name" value="Na+/solute_symporter_sf"/>
</dbReference>
<feature type="transmembrane region" description="Helical" evidence="8">
    <location>
        <begin position="244"/>
        <end position="262"/>
    </location>
</feature>
<evidence type="ECO:0000256" key="2">
    <source>
        <dbReference type="ARBA" id="ARBA00022448"/>
    </source>
</evidence>
<reference evidence="10 11" key="1">
    <citation type="submission" date="2019-03" db="EMBL/GenBank/DDBJ databases">
        <title>Draft genome sequences of novel Actinobacteria.</title>
        <authorList>
            <person name="Sahin N."/>
            <person name="Ay H."/>
            <person name="Saygin H."/>
        </authorList>
    </citation>
    <scope>NUCLEOTIDE SEQUENCE [LARGE SCALE GENOMIC DNA]</scope>
    <source>
        <strain evidence="10 11">JCM 13523</strain>
    </source>
</reference>
<dbReference type="Gene3D" id="1.20.1530.20">
    <property type="match status" value="1"/>
</dbReference>
<dbReference type="GO" id="GO:1902600">
    <property type="term" value="P:proton transmembrane transport"/>
    <property type="evidence" value="ECO:0007669"/>
    <property type="project" value="InterPro"/>
</dbReference>
<accession>A0A4R4ZM07</accession>
<organism evidence="10 11">
    <name type="scientific">Kribbella antibiotica</name>
    <dbReference type="NCBI Taxonomy" id="190195"/>
    <lineage>
        <taxon>Bacteria</taxon>
        <taxon>Bacillati</taxon>
        <taxon>Actinomycetota</taxon>
        <taxon>Actinomycetes</taxon>
        <taxon>Propionibacteriales</taxon>
        <taxon>Kribbellaceae</taxon>
        <taxon>Kribbella</taxon>
    </lineage>
</organism>
<feature type="transmembrane region" description="Helical" evidence="8">
    <location>
        <begin position="130"/>
        <end position="150"/>
    </location>
</feature>
<evidence type="ECO:0000313" key="11">
    <source>
        <dbReference type="Proteomes" id="UP000295124"/>
    </source>
</evidence>
<keyword evidence="6 8" id="KW-0472">Membrane</keyword>
<sequence length="456" mass="48153">MTTHQAYFLLVDLALILLATRLAGSLAERLRQPRVIGEMAAGILLGPTLFHGGLSKALFPADTRPLLSALANLGVAVFMFLVGLELDHRKVRGNSTAALTTSIGAIVLPFGIGFGIAFVLREPDSSMPGFALYIGTALSITAFPVLARILRDRNLHRTEIGGLALTCAALADLAAWTILAGVIATLGASQHQWRLILVVPYLLVMLFVVRPLLRRLALREPSLTGIVTVIAGLLLSAACTEWLGLHFIFGAFFFGVLMPRAGAERLTHVIHERVDTFSTTLLLPIFFVMAGLQVNLSGLTAAGLGELALILAAAIVGKLGGAYLGARLGRKPHREAAVLASLMNTRGLTELIVLSLGLQLGIIDGYLYSLLVVMALVTTAMTGPLLTLLLGTTGLGDATKPVPEPGRAVGHVDAGSDLTLVQLGEHLGPNPEQLFDGDVAQGKQNGLPQAPVVRRE</sequence>
<name>A0A4R4ZM07_9ACTN</name>
<keyword evidence="4 8" id="KW-1133">Transmembrane helix</keyword>
<dbReference type="OrthoDB" id="9793589at2"/>
<dbReference type="AlphaFoldDB" id="A0A4R4ZM07"/>
<dbReference type="InterPro" id="IPR006153">
    <property type="entry name" value="Cation/H_exchanger_TM"/>
</dbReference>
<dbReference type="Proteomes" id="UP000295124">
    <property type="component" value="Unassembled WGS sequence"/>
</dbReference>
<feature type="transmembrane region" description="Helical" evidence="8">
    <location>
        <begin position="366"/>
        <end position="390"/>
    </location>
</feature>
<feature type="transmembrane region" description="Helical" evidence="8">
    <location>
        <begin position="221"/>
        <end position="238"/>
    </location>
</feature>
<evidence type="ECO:0000313" key="10">
    <source>
        <dbReference type="EMBL" id="TDD59260.1"/>
    </source>
</evidence>
<feature type="region of interest" description="Disordered" evidence="7">
    <location>
        <begin position="432"/>
        <end position="456"/>
    </location>
</feature>
<evidence type="ECO:0000256" key="7">
    <source>
        <dbReference type="SAM" id="MobiDB-lite"/>
    </source>
</evidence>
<evidence type="ECO:0000256" key="5">
    <source>
        <dbReference type="ARBA" id="ARBA00023065"/>
    </source>
</evidence>
<evidence type="ECO:0000259" key="9">
    <source>
        <dbReference type="Pfam" id="PF00999"/>
    </source>
</evidence>
<evidence type="ECO:0000256" key="1">
    <source>
        <dbReference type="ARBA" id="ARBA00004141"/>
    </source>
</evidence>
<evidence type="ECO:0000256" key="8">
    <source>
        <dbReference type="SAM" id="Phobius"/>
    </source>
</evidence>
<feature type="transmembrane region" description="Helical" evidence="8">
    <location>
        <begin position="307"/>
        <end position="326"/>
    </location>
</feature>
<comment type="caution">
    <text evidence="10">The sequence shown here is derived from an EMBL/GenBank/DDBJ whole genome shotgun (WGS) entry which is preliminary data.</text>
</comment>
<feature type="domain" description="Cation/H+ exchanger transmembrane" evidence="9">
    <location>
        <begin position="20"/>
        <end position="389"/>
    </location>
</feature>
<protein>
    <submittedName>
        <fullName evidence="10">Cation/H(+) antiporter</fullName>
    </submittedName>
</protein>
<keyword evidence="11" id="KW-1185">Reference proteome</keyword>
<feature type="transmembrane region" description="Helical" evidence="8">
    <location>
        <begin position="338"/>
        <end position="360"/>
    </location>
</feature>
<dbReference type="PANTHER" id="PTHR32468:SF0">
    <property type="entry name" value="K(+)_H(+) ANTIPORTER 1"/>
    <property type="match status" value="1"/>
</dbReference>
<dbReference type="EMBL" id="SMKX01000038">
    <property type="protein sequence ID" value="TDD59260.1"/>
    <property type="molecule type" value="Genomic_DNA"/>
</dbReference>
<evidence type="ECO:0000256" key="4">
    <source>
        <dbReference type="ARBA" id="ARBA00022989"/>
    </source>
</evidence>
<dbReference type="GO" id="GO:0015297">
    <property type="term" value="F:antiporter activity"/>
    <property type="evidence" value="ECO:0007669"/>
    <property type="project" value="InterPro"/>
</dbReference>
<feature type="transmembrane region" description="Helical" evidence="8">
    <location>
        <begin position="66"/>
        <end position="84"/>
    </location>
</feature>
<evidence type="ECO:0000256" key="6">
    <source>
        <dbReference type="ARBA" id="ARBA00023136"/>
    </source>
</evidence>
<keyword evidence="2" id="KW-0813">Transport</keyword>
<dbReference type="Pfam" id="PF00999">
    <property type="entry name" value="Na_H_Exchanger"/>
    <property type="match status" value="1"/>
</dbReference>
<keyword evidence="5" id="KW-0406">Ion transport</keyword>
<dbReference type="PANTHER" id="PTHR32468">
    <property type="entry name" value="CATION/H + ANTIPORTER"/>
    <property type="match status" value="1"/>
</dbReference>
<gene>
    <name evidence="10" type="ORF">E1263_15925</name>
</gene>
<comment type="subcellular location">
    <subcellularLocation>
        <location evidence="1">Membrane</location>
        <topology evidence="1">Multi-pass membrane protein</topology>
    </subcellularLocation>
</comment>
<dbReference type="GO" id="GO:0016020">
    <property type="term" value="C:membrane"/>
    <property type="evidence" value="ECO:0007669"/>
    <property type="project" value="UniProtKB-SubCell"/>
</dbReference>
<feature type="transmembrane region" description="Helical" evidence="8">
    <location>
        <begin position="162"/>
        <end position="186"/>
    </location>
</feature>
<feature type="transmembrane region" description="Helical" evidence="8">
    <location>
        <begin position="274"/>
        <end position="295"/>
    </location>
</feature>
<feature type="transmembrane region" description="Helical" evidence="8">
    <location>
        <begin position="6"/>
        <end position="23"/>
    </location>
</feature>
<evidence type="ECO:0000256" key="3">
    <source>
        <dbReference type="ARBA" id="ARBA00022692"/>
    </source>
</evidence>
<proteinExistence type="predicted"/>
<feature type="transmembrane region" description="Helical" evidence="8">
    <location>
        <begin position="96"/>
        <end position="118"/>
    </location>
</feature>
<feature type="transmembrane region" description="Helical" evidence="8">
    <location>
        <begin position="192"/>
        <end position="209"/>
    </location>
</feature>